<feature type="region of interest" description="Disordered" evidence="1">
    <location>
        <begin position="57"/>
        <end position="116"/>
    </location>
</feature>
<keyword evidence="2" id="KW-0812">Transmembrane</keyword>
<evidence type="ECO:0000313" key="4">
    <source>
        <dbReference type="Proteomes" id="UP000295621"/>
    </source>
</evidence>
<dbReference type="EMBL" id="SMKL01000104">
    <property type="protein sequence ID" value="TDC46231.1"/>
    <property type="molecule type" value="Genomic_DNA"/>
</dbReference>
<accession>A0A4R4RAR5</accession>
<keyword evidence="4" id="KW-1185">Reference proteome</keyword>
<comment type="caution">
    <text evidence="3">The sequence shown here is derived from an EMBL/GenBank/DDBJ whole genome shotgun (WGS) entry which is preliminary data.</text>
</comment>
<evidence type="ECO:0000256" key="1">
    <source>
        <dbReference type="SAM" id="MobiDB-lite"/>
    </source>
</evidence>
<feature type="compositionally biased region" description="Pro residues" evidence="1">
    <location>
        <begin position="75"/>
        <end position="89"/>
    </location>
</feature>
<feature type="compositionally biased region" description="Low complexity" evidence="1">
    <location>
        <begin position="62"/>
        <end position="74"/>
    </location>
</feature>
<keyword evidence="2" id="KW-0472">Membrane</keyword>
<organism evidence="3 4">
    <name type="scientific">Jiangella ureilytica</name>
    <dbReference type="NCBI Taxonomy" id="2530374"/>
    <lineage>
        <taxon>Bacteria</taxon>
        <taxon>Bacillati</taxon>
        <taxon>Actinomycetota</taxon>
        <taxon>Actinomycetes</taxon>
        <taxon>Jiangellales</taxon>
        <taxon>Jiangellaceae</taxon>
        <taxon>Jiangella</taxon>
    </lineage>
</organism>
<feature type="transmembrane region" description="Helical" evidence="2">
    <location>
        <begin position="31"/>
        <end position="50"/>
    </location>
</feature>
<dbReference type="OrthoDB" id="5181048at2"/>
<sequence>MSSLETDLAGISLSGPAAARRRAAQRTRHQVTGGVLAGVAAVALGVFAISPPDFVASPEPVGPVTDSPTTGPTTPSEPPSTPPVEPTPDPSETGSPDGGGQNGSTGNDGTSSLMVPPDALLTLDDVITETSEGWAEAGAGDSWLPCVPGIPSDGVGIAFESAYGSRFEQVVDPIAGGAEDRLEDLRAELTECAESGDDFHLVQVWSLSGVGDGGYLIVWNGPPTTPDTATYVTASLVRTGDFVSAVFHGGPGQDYNAPAQPRQAVLSAERLCRAMGSECPASPEQERLYPEPVSDVDGWLTIDDLAEVGLTALTEGSEVMDSGDAGGATDYGFVGLERDPFADGAESLEQRTYTDPLEPGGQVVNQLRATFPDAETARAHHDALAAAAEQPTQPGDVVENTGSISGAGYHGTVWVLSNTEFGTSWLYGAAVSGNVVTVVYYGLIDDELSPDQMSHLLELAAQRIGG</sequence>
<name>A0A4R4RAR5_9ACTN</name>
<protein>
    <submittedName>
        <fullName evidence="3">Uncharacterized protein</fullName>
    </submittedName>
</protein>
<evidence type="ECO:0000256" key="2">
    <source>
        <dbReference type="SAM" id="Phobius"/>
    </source>
</evidence>
<evidence type="ECO:0000313" key="3">
    <source>
        <dbReference type="EMBL" id="TDC46231.1"/>
    </source>
</evidence>
<gene>
    <name evidence="3" type="ORF">E1212_27310</name>
</gene>
<dbReference type="RefSeq" id="WP_131988405.1">
    <property type="nucleotide sequence ID" value="NZ_SMKL01000104.1"/>
</dbReference>
<dbReference type="Proteomes" id="UP000295621">
    <property type="component" value="Unassembled WGS sequence"/>
</dbReference>
<proteinExistence type="predicted"/>
<dbReference type="AlphaFoldDB" id="A0A4R4RAR5"/>
<reference evidence="3 4" key="1">
    <citation type="submission" date="2019-02" db="EMBL/GenBank/DDBJ databases">
        <title>Draft genome sequences of novel Actinobacteria.</title>
        <authorList>
            <person name="Sahin N."/>
            <person name="Ay H."/>
            <person name="Saygin H."/>
        </authorList>
    </citation>
    <scope>NUCLEOTIDE SEQUENCE [LARGE SCALE GENOMIC DNA]</scope>
    <source>
        <strain evidence="3 4">KC603</strain>
    </source>
</reference>
<keyword evidence="2" id="KW-1133">Transmembrane helix</keyword>